<evidence type="ECO:0000256" key="2">
    <source>
        <dbReference type="ARBA" id="ARBA00022853"/>
    </source>
</evidence>
<evidence type="ECO:0000259" key="6">
    <source>
        <dbReference type="Pfam" id="PF11488"/>
    </source>
</evidence>
<dbReference type="Pfam" id="PF11488">
    <property type="entry name" value="Lge1"/>
    <property type="match status" value="1"/>
</dbReference>
<evidence type="ECO:0000256" key="3">
    <source>
        <dbReference type="ARBA" id="ARBA00023242"/>
    </source>
</evidence>
<comment type="caution">
    <text evidence="7">The sequence shown here is derived from an EMBL/GenBank/DDBJ whole genome shotgun (WGS) entry which is preliminary data.</text>
</comment>
<evidence type="ECO:0000313" key="7">
    <source>
        <dbReference type="EMBL" id="KAI5958898.1"/>
    </source>
</evidence>
<sequence length="255" mass="28776">MSYDSYRGAAGRGGSDRGSGYGDDFHGSSNFQRGGGFRGRGGRRGVPYRGGRGGYGGGYNSSYYGSNYRGRGGYYNKYSNHNNRDNWSRGSSYSEQEEQEEQPEHRDGSVEHDEEEGGHSSQDFSHGRGGSGYRGGSFRGGYKSRNGSTHHSGEYYKSGGVVDKNSRHYKEFLHDTKLKEFQNPWINIMGITDETRQASLEESYHEQAKADETIRDLQKRKLRLEMALSSLEKHAAREELHVQLTNEKLDEFVYI</sequence>
<feature type="compositionally biased region" description="Gly residues" evidence="5">
    <location>
        <begin position="10"/>
        <end position="21"/>
    </location>
</feature>
<gene>
    <name evidence="7" type="ORF">KGF57_002332</name>
</gene>
<feature type="compositionally biased region" description="Gly residues" evidence="5">
    <location>
        <begin position="48"/>
        <end position="59"/>
    </location>
</feature>
<feature type="compositionally biased region" description="Low complexity" evidence="5">
    <location>
        <begin position="60"/>
        <end position="80"/>
    </location>
</feature>
<feature type="compositionally biased region" description="Gly residues" evidence="5">
    <location>
        <begin position="127"/>
        <end position="139"/>
    </location>
</feature>
<protein>
    <recommendedName>
        <fullName evidence="6">Transcription regulator LGE1 helical region domain-containing protein</fullName>
    </recommendedName>
</protein>
<dbReference type="Proteomes" id="UP001204833">
    <property type="component" value="Unassembled WGS sequence"/>
</dbReference>
<dbReference type="CDD" id="cd22897">
    <property type="entry name" value="Lge1"/>
    <property type="match status" value="1"/>
</dbReference>
<dbReference type="GeneID" id="76150391"/>
<keyword evidence="8" id="KW-1185">Reference proteome</keyword>
<dbReference type="GO" id="GO:0005634">
    <property type="term" value="C:nucleus"/>
    <property type="evidence" value="ECO:0007669"/>
    <property type="project" value="UniProtKB-SubCell"/>
</dbReference>
<evidence type="ECO:0000313" key="8">
    <source>
        <dbReference type="Proteomes" id="UP001204833"/>
    </source>
</evidence>
<dbReference type="EMBL" id="JAIHNG010000115">
    <property type="protein sequence ID" value="KAI5958898.1"/>
    <property type="molecule type" value="Genomic_DNA"/>
</dbReference>
<dbReference type="RefSeq" id="XP_051609241.1">
    <property type="nucleotide sequence ID" value="XM_051751635.1"/>
</dbReference>
<dbReference type="GO" id="GO:0006325">
    <property type="term" value="P:chromatin organization"/>
    <property type="evidence" value="ECO:0007669"/>
    <property type="project" value="UniProtKB-KW"/>
</dbReference>
<comment type="subcellular location">
    <subcellularLocation>
        <location evidence="1">Nucleus</location>
    </subcellularLocation>
</comment>
<dbReference type="InterPro" id="IPR021581">
    <property type="entry name" value="Tscrpt_reg_Lge1"/>
</dbReference>
<accession>A0AAD5FZ60</accession>
<organism evidence="7 8">
    <name type="scientific">Candida theae</name>
    <dbReference type="NCBI Taxonomy" id="1198502"/>
    <lineage>
        <taxon>Eukaryota</taxon>
        <taxon>Fungi</taxon>
        <taxon>Dikarya</taxon>
        <taxon>Ascomycota</taxon>
        <taxon>Saccharomycotina</taxon>
        <taxon>Pichiomycetes</taxon>
        <taxon>Debaryomycetaceae</taxon>
        <taxon>Candida/Lodderomyces clade</taxon>
        <taxon>Candida</taxon>
    </lineage>
</organism>
<evidence type="ECO:0000256" key="4">
    <source>
        <dbReference type="SAM" id="Coils"/>
    </source>
</evidence>
<reference evidence="7 8" key="1">
    <citation type="journal article" date="2022" name="DNA Res.">
        <title>Genome analysis of five recently described species of the CUG-Ser clade uncovers Candida theae as a new hybrid lineage with pathogenic potential in the Candida parapsilosis species complex.</title>
        <authorList>
            <person name="Mixao V."/>
            <person name="Del Olmo V."/>
            <person name="Hegedusova E."/>
            <person name="Saus E."/>
            <person name="Pryszcz L."/>
            <person name="Cillingova A."/>
            <person name="Nosek J."/>
            <person name="Gabaldon T."/>
        </authorList>
    </citation>
    <scope>NUCLEOTIDE SEQUENCE [LARGE SCALE GENOMIC DNA]</scope>
    <source>
        <strain evidence="7 8">CBS 12239</strain>
    </source>
</reference>
<feature type="compositionally biased region" description="Basic and acidic residues" evidence="5">
    <location>
        <begin position="102"/>
        <end position="111"/>
    </location>
</feature>
<keyword evidence="3" id="KW-0539">Nucleus</keyword>
<feature type="region of interest" description="Disordered" evidence="5">
    <location>
        <begin position="1"/>
        <end position="161"/>
    </location>
</feature>
<evidence type="ECO:0000256" key="1">
    <source>
        <dbReference type="ARBA" id="ARBA00004123"/>
    </source>
</evidence>
<proteinExistence type="predicted"/>
<name>A0AAD5FZ60_9ASCO</name>
<evidence type="ECO:0000256" key="5">
    <source>
        <dbReference type="SAM" id="MobiDB-lite"/>
    </source>
</evidence>
<feature type="domain" description="Transcription regulator LGE1 helical region" evidence="6">
    <location>
        <begin position="183"/>
        <end position="253"/>
    </location>
</feature>
<dbReference type="AlphaFoldDB" id="A0AAD5FZ60"/>
<keyword evidence="4" id="KW-0175">Coiled coil</keyword>
<feature type="coiled-coil region" evidence="4">
    <location>
        <begin position="200"/>
        <end position="234"/>
    </location>
</feature>
<keyword evidence="2" id="KW-0156">Chromatin regulator</keyword>